<accession>A0A370DUG0</accession>
<keyword evidence="1" id="KW-1133">Transmembrane helix</keyword>
<protein>
    <submittedName>
        <fullName evidence="2">Uncharacterized protein</fullName>
    </submittedName>
</protein>
<evidence type="ECO:0000313" key="2">
    <source>
        <dbReference type="EMBL" id="RDH88486.1"/>
    </source>
</evidence>
<name>A0A370DUG0_9GAMM</name>
<dbReference type="Proteomes" id="UP000254771">
    <property type="component" value="Unassembled WGS sequence"/>
</dbReference>
<evidence type="ECO:0000313" key="3">
    <source>
        <dbReference type="Proteomes" id="UP000254771"/>
    </source>
</evidence>
<feature type="transmembrane region" description="Helical" evidence="1">
    <location>
        <begin position="107"/>
        <end position="128"/>
    </location>
</feature>
<keyword evidence="3" id="KW-1185">Reference proteome</keyword>
<feature type="transmembrane region" description="Helical" evidence="1">
    <location>
        <begin position="135"/>
        <end position="156"/>
    </location>
</feature>
<feature type="transmembrane region" description="Helical" evidence="1">
    <location>
        <begin position="77"/>
        <end position="95"/>
    </location>
</feature>
<keyword evidence="1" id="KW-0472">Membrane</keyword>
<keyword evidence="1" id="KW-0812">Transmembrane</keyword>
<proteinExistence type="predicted"/>
<organism evidence="2 3">
    <name type="scientific">endosymbiont of Escarpia spicata</name>
    <dbReference type="NCBI Taxonomy" id="2200908"/>
    <lineage>
        <taxon>Bacteria</taxon>
        <taxon>Pseudomonadati</taxon>
        <taxon>Pseudomonadota</taxon>
        <taxon>Gammaproteobacteria</taxon>
        <taxon>sulfur-oxidizing symbionts</taxon>
    </lineage>
</organism>
<reference evidence="2 3" key="1">
    <citation type="journal article" date="2018" name="ISME J.">
        <title>Endosymbiont genomes yield clues of tubeworm success.</title>
        <authorList>
            <person name="Li Y."/>
            <person name="Liles M.R."/>
            <person name="Halanych K.M."/>
        </authorList>
    </citation>
    <scope>NUCLEOTIDE SEQUENCE [LARGE SCALE GENOMIC DNA]</scope>
    <source>
        <strain evidence="2">A1462</strain>
    </source>
</reference>
<gene>
    <name evidence="2" type="ORF">DIZ78_00695</name>
</gene>
<dbReference type="EMBL" id="QFXE01000001">
    <property type="protein sequence ID" value="RDH88486.1"/>
    <property type="molecule type" value="Genomic_DNA"/>
</dbReference>
<comment type="caution">
    <text evidence="2">The sequence shown here is derived from an EMBL/GenBank/DDBJ whole genome shotgun (WGS) entry which is preliminary data.</text>
</comment>
<evidence type="ECO:0000256" key="1">
    <source>
        <dbReference type="SAM" id="Phobius"/>
    </source>
</evidence>
<feature type="transmembrane region" description="Helical" evidence="1">
    <location>
        <begin position="21"/>
        <end position="40"/>
    </location>
</feature>
<feature type="transmembrane region" description="Helical" evidence="1">
    <location>
        <begin position="207"/>
        <end position="229"/>
    </location>
</feature>
<feature type="transmembrane region" description="Helical" evidence="1">
    <location>
        <begin position="52"/>
        <end position="70"/>
    </location>
</feature>
<sequence>MTDDAPSGTWRTDESGADKELAAALWTHGTIVLVLLFQHSMTSSGSSFPSNAWLLVNLGLATSLTCLLMLPHTGSTLSLVFNSMASTGVFLLMLFTHDKGTIPNTILLQSTLAVFTITLLLSTLAGFLKRFRATAYIALPTVFFLALVAGSATLWLGPLVELFVFSDAAVNAIIAISPLSYLSAAAEYDYLRSEWFYRNTPFGSLRFTYPGSLQLGAIYLGFAAALQTLTLRINPDPR</sequence>
<feature type="transmembrane region" description="Helical" evidence="1">
    <location>
        <begin position="168"/>
        <end position="186"/>
    </location>
</feature>
<dbReference type="AlphaFoldDB" id="A0A370DUG0"/>